<reference evidence="3 6" key="3">
    <citation type="submission" date="2018-05" db="EMBL/GenBank/DDBJ databases">
        <authorList>
            <person name="Lanie J.A."/>
            <person name="Ng W.-L."/>
            <person name="Kazmierczak K.M."/>
            <person name="Andrzejewski T.M."/>
            <person name="Davidsen T.M."/>
            <person name="Wayne K.J."/>
            <person name="Tettelin H."/>
            <person name="Glass J.I."/>
            <person name="Rusch D."/>
            <person name="Podicherti R."/>
            <person name="Tsui H.-C.T."/>
            <person name="Winkler M.E."/>
        </authorList>
    </citation>
    <scope>NUCLEOTIDE SEQUENCE [LARGE SCALE GENOMIC DNA]</scope>
    <source>
        <strain evidence="3 6">YBY</strain>
    </source>
</reference>
<dbReference type="Proteomes" id="UP000214561">
    <property type="component" value="Chromosome"/>
</dbReference>
<dbReference type="Proteomes" id="UP000245216">
    <property type="component" value="Unassembled WGS sequence"/>
</dbReference>
<evidence type="ECO:0000313" key="3">
    <source>
        <dbReference type="EMBL" id="PWE12968.1"/>
    </source>
</evidence>
<dbReference type="CDD" id="cd00093">
    <property type="entry name" value="HTH_XRE"/>
    <property type="match status" value="1"/>
</dbReference>
<dbReference type="PROSITE" id="PS50943">
    <property type="entry name" value="HTH_CROC1"/>
    <property type="match status" value="1"/>
</dbReference>
<keyword evidence="7" id="KW-1185">Reference proteome</keyword>
<dbReference type="GO" id="GO:0003677">
    <property type="term" value="F:DNA binding"/>
    <property type="evidence" value="ECO:0007669"/>
    <property type="project" value="InterPro"/>
</dbReference>
<dbReference type="AlphaFoldDB" id="A0A0M7G004"/>
<reference evidence="3 6" key="2">
    <citation type="submission" date="2018-05" db="EMBL/GenBank/DDBJ databases">
        <title>Genome Sequence of an Efficient Indole-Degrading Bacterium, Alcaligenes sp.YBY.</title>
        <authorList>
            <person name="Yang B."/>
        </authorList>
    </citation>
    <scope>NUCLEOTIDE SEQUENCE [LARGE SCALE GENOMIC DNA]</scope>
    <source>
        <strain evidence="3 6">YBY</strain>
    </source>
</reference>
<evidence type="ECO:0000259" key="1">
    <source>
        <dbReference type="PROSITE" id="PS50943"/>
    </source>
</evidence>
<evidence type="ECO:0000313" key="7">
    <source>
        <dbReference type="Proteomes" id="UP001211866"/>
    </source>
</evidence>
<dbReference type="EMBL" id="CP096916">
    <property type="protein sequence ID" value="WBM39509.1"/>
    <property type="molecule type" value="Genomic_DNA"/>
</dbReference>
<name>A0A0M7G004_ALCFA</name>
<dbReference type="KEGG" id="afq:AFA_05805"/>
<dbReference type="Pfam" id="PF01381">
    <property type="entry name" value="HTH_3"/>
    <property type="match status" value="1"/>
</dbReference>
<dbReference type="SUPFAM" id="SSF47413">
    <property type="entry name" value="lambda repressor-like DNA-binding domains"/>
    <property type="match status" value="1"/>
</dbReference>
<dbReference type="OrthoDB" id="3034420at2"/>
<organism evidence="3 6">
    <name type="scientific">Alcaligenes faecalis</name>
    <dbReference type="NCBI Taxonomy" id="511"/>
    <lineage>
        <taxon>Bacteria</taxon>
        <taxon>Pseudomonadati</taxon>
        <taxon>Pseudomonadota</taxon>
        <taxon>Betaproteobacteria</taxon>
        <taxon>Burkholderiales</taxon>
        <taxon>Alcaligenaceae</taxon>
        <taxon>Alcaligenes</taxon>
    </lineage>
</organism>
<dbReference type="Gene3D" id="1.10.260.40">
    <property type="entry name" value="lambda repressor-like DNA-binding domains"/>
    <property type="match status" value="1"/>
</dbReference>
<evidence type="ECO:0000313" key="6">
    <source>
        <dbReference type="Proteomes" id="UP000245216"/>
    </source>
</evidence>
<dbReference type="EMBL" id="QEXO01000004">
    <property type="protein sequence ID" value="PWE12968.1"/>
    <property type="molecule type" value="Genomic_DNA"/>
</dbReference>
<accession>A0A222ZW61</accession>
<reference evidence="4 7" key="4">
    <citation type="submission" date="2022-05" db="EMBL/GenBank/DDBJ databases">
        <title>Complete sequence of strain NY11312.</title>
        <authorList>
            <person name="Zhou D."/>
        </authorList>
    </citation>
    <scope>NUCLEOTIDE SEQUENCE [LARGE SCALE GENOMIC DNA]</scope>
    <source>
        <strain evidence="4 7">NY11312</strain>
    </source>
</reference>
<dbReference type="SMART" id="SM00530">
    <property type="entry name" value="HTH_XRE"/>
    <property type="match status" value="1"/>
</dbReference>
<feature type="domain" description="HTH cro/C1-type" evidence="1">
    <location>
        <begin position="20"/>
        <end position="74"/>
    </location>
</feature>
<proteinExistence type="predicted"/>
<dbReference type="InterPro" id="IPR010982">
    <property type="entry name" value="Lambda_DNA-bd_dom_sf"/>
</dbReference>
<evidence type="ECO:0000313" key="4">
    <source>
        <dbReference type="EMBL" id="WBM39509.1"/>
    </source>
</evidence>
<protein>
    <submittedName>
        <fullName evidence="2 4">Transcriptional regulator</fullName>
    </submittedName>
    <submittedName>
        <fullName evidence="3">XRE family transcriptional regulator</fullName>
    </submittedName>
</protein>
<reference evidence="2 5" key="1">
    <citation type="submission" date="2017-05" db="EMBL/GenBank/DDBJ databases">
        <authorList>
            <person name="Qiu J.G."/>
            <person name="He J."/>
        </authorList>
    </citation>
    <scope>NUCLEOTIDE SEQUENCE [LARGE SCALE GENOMIC DNA]</scope>
    <source>
        <strain evidence="2 5">JQ135</strain>
    </source>
</reference>
<accession>A0A0M7G004</accession>
<evidence type="ECO:0000313" key="5">
    <source>
        <dbReference type="Proteomes" id="UP000214561"/>
    </source>
</evidence>
<evidence type="ECO:0000313" key="2">
    <source>
        <dbReference type="EMBL" id="ASR88998.1"/>
    </source>
</evidence>
<dbReference type="RefSeq" id="WP_052363008.1">
    <property type="nucleotide sequence ID" value="NZ_CP021079.1"/>
</dbReference>
<gene>
    <name evidence="2" type="ORF">AFA_05805</name>
    <name evidence="3" type="ORF">DF183_14095</name>
    <name evidence="4" type="ORF">M2J83_06785</name>
</gene>
<dbReference type="InterPro" id="IPR001387">
    <property type="entry name" value="Cro/C1-type_HTH"/>
</dbReference>
<dbReference type="EMBL" id="CP021641">
    <property type="protein sequence ID" value="ASR88998.1"/>
    <property type="molecule type" value="Genomic_DNA"/>
</dbReference>
<dbReference type="Proteomes" id="UP001211866">
    <property type="component" value="Chromosome"/>
</dbReference>
<sequence>MPTRLDAIALHSPEQMPKLIRSLRKRKGWSQIELADKLNTTQQAISRMENDASGLSLKNLFSVLAVLEAKISIIDAHEPDKPESMEW</sequence>